<reference evidence="2 3" key="1">
    <citation type="submission" date="2016-11" db="EMBL/GenBank/DDBJ databases">
        <authorList>
            <person name="Jaros S."/>
            <person name="Januszkiewicz K."/>
            <person name="Wedrychowicz H."/>
        </authorList>
    </citation>
    <scope>NUCLEOTIDE SEQUENCE [LARGE SCALE GENOMIC DNA]</scope>
    <source>
        <strain evidence="2 3">IBRC-M 10683</strain>
    </source>
</reference>
<dbReference type="STRING" id="930117.SAMN05216225_100210"/>
<dbReference type="Gene3D" id="3.90.1200.10">
    <property type="match status" value="1"/>
</dbReference>
<accession>A0A1M5DD63</accession>
<dbReference type="PANTHER" id="PTHR39179:SF3">
    <property type="entry name" value="COTS-RELATED PROTEIN"/>
    <property type="match status" value="1"/>
</dbReference>
<dbReference type="InterPro" id="IPR002575">
    <property type="entry name" value="Aminoglycoside_PTrfase"/>
</dbReference>
<dbReference type="PANTHER" id="PTHR39179">
    <property type="entry name" value="SPORE COAT PROTEIN I"/>
    <property type="match status" value="1"/>
</dbReference>
<dbReference type="SUPFAM" id="SSF56112">
    <property type="entry name" value="Protein kinase-like (PK-like)"/>
    <property type="match status" value="1"/>
</dbReference>
<evidence type="ECO:0000313" key="3">
    <source>
        <dbReference type="Proteomes" id="UP000183988"/>
    </source>
</evidence>
<dbReference type="Proteomes" id="UP000183988">
    <property type="component" value="Unassembled WGS sequence"/>
</dbReference>
<evidence type="ECO:0000259" key="1">
    <source>
        <dbReference type="Pfam" id="PF01636"/>
    </source>
</evidence>
<dbReference type="OrthoDB" id="2379727at2"/>
<name>A0A1M5DD63_9BACI</name>
<dbReference type="GO" id="GO:0042601">
    <property type="term" value="C:endospore-forming forespore"/>
    <property type="evidence" value="ECO:0007669"/>
    <property type="project" value="TreeGrafter"/>
</dbReference>
<protein>
    <submittedName>
        <fullName evidence="2">Spore coat protein YsxE</fullName>
    </submittedName>
</protein>
<dbReference type="RefSeq" id="WP_072887707.1">
    <property type="nucleotide sequence ID" value="NZ_FQVW01000002.1"/>
</dbReference>
<organism evidence="2 3">
    <name type="scientific">Ornithinibacillus halophilus</name>
    <dbReference type="NCBI Taxonomy" id="930117"/>
    <lineage>
        <taxon>Bacteria</taxon>
        <taxon>Bacillati</taxon>
        <taxon>Bacillota</taxon>
        <taxon>Bacilli</taxon>
        <taxon>Bacillales</taxon>
        <taxon>Bacillaceae</taxon>
        <taxon>Ornithinibacillus</taxon>
    </lineage>
</organism>
<gene>
    <name evidence="2" type="ORF">SAMN05216225_100210</name>
</gene>
<dbReference type="AlphaFoldDB" id="A0A1M5DD63"/>
<proteinExistence type="predicted"/>
<dbReference type="InterPro" id="IPR011009">
    <property type="entry name" value="Kinase-like_dom_sf"/>
</dbReference>
<keyword evidence="3" id="KW-1185">Reference proteome</keyword>
<sequence length="334" mass="40256">MELIREVLKSYGIYPHDIQPITNSLYYVKDYQSEYAVKRSKLTSETLRNWEYVYHQAYQNNFTDILPVYLTNQQKLYEPKGDYFYYVMPWINETREIPQLGAAFRSIGHIHAKTKRTQSIKGPSIKKQFQSYQTTCESIEKKLLYYVEQFEQKRYMSPFELLVCTQYRDLVQVNRILKQRLGQFVETLDEKEEWKYSLCHGRLHPSHILSSNQTMIINWEYASLNNPIIDLYYFMNQYAQHYDREAKPLLDKFDIYTDENSLDEDELFLLIIYLLDLKPYFDLVEQYEQGATKKSMVHQTQQLQQVHRQLMFGLQFSAYVEEKYEMIDLEDLES</sequence>
<dbReference type="InterPro" id="IPR047175">
    <property type="entry name" value="CotS-like"/>
</dbReference>
<evidence type="ECO:0000313" key="2">
    <source>
        <dbReference type="EMBL" id="SHF64993.1"/>
    </source>
</evidence>
<dbReference type="Gene3D" id="3.30.200.20">
    <property type="entry name" value="Phosphorylase Kinase, domain 1"/>
    <property type="match status" value="1"/>
</dbReference>
<dbReference type="Pfam" id="PF01636">
    <property type="entry name" value="APH"/>
    <property type="match status" value="1"/>
</dbReference>
<keyword evidence="2" id="KW-0946">Virion</keyword>
<dbReference type="EMBL" id="FQVW01000002">
    <property type="protein sequence ID" value="SHF64993.1"/>
    <property type="molecule type" value="Genomic_DNA"/>
</dbReference>
<keyword evidence="2" id="KW-0167">Capsid protein</keyword>
<feature type="domain" description="Aminoglycoside phosphotransferase" evidence="1">
    <location>
        <begin position="22"/>
        <end position="240"/>
    </location>
</feature>